<evidence type="ECO:0000313" key="3">
    <source>
        <dbReference type="Proteomes" id="UP000504636"/>
    </source>
</evidence>
<feature type="compositionally biased region" description="Polar residues" evidence="1">
    <location>
        <begin position="120"/>
        <end position="129"/>
    </location>
</feature>
<reference evidence="4" key="2">
    <citation type="submission" date="2020-04" db="EMBL/GenBank/DDBJ databases">
        <authorList>
            <consortium name="NCBI Genome Project"/>
        </authorList>
    </citation>
    <scope>NUCLEOTIDE SEQUENCE</scope>
    <source>
        <strain evidence="4">CBS 304.34</strain>
    </source>
</reference>
<dbReference type="RefSeq" id="XP_033579012.1">
    <property type="nucleotide sequence ID" value="XM_033713783.1"/>
</dbReference>
<gene>
    <name evidence="2 4" type="ORF">BDZ99DRAFT_260197</name>
</gene>
<dbReference type="Proteomes" id="UP000504636">
    <property type="component" value="Unplaced"/>
</dbReference>
<organism evidence="2">
    <name type="scientific">Mytilinidion resinicola</name>
    <dbReference type="NCBI Taxonomy" id="574789"/>
    <lineage>
        <taxon>Eukaryota</taxon>
        <taxon>Fungi</taxon>
        <taxon>Dikarya</taxon>
        <taxon>Ascomycota</taxon>
        <taxon>Pezizomycotina</taxon>
        <taxon>Dothideomycetes</taxon>
        <taxon>Pleosporomycetidae</taxon>
        <taxon>Mytilinidiales</taxon>
        <taxon>Mytilinidiaceae</taxon>
        <taxon>Mytilinidion</taxon>
    </lineage>
</organism>
<evidence type="ECO:0000313" key="2">
    <source>
        <dbReference type="EMBL" id="KAF2812048.1"/>
    </source>
</evidence>
<protein>
    <submittedName>
        <fullName evidence="2 4">Uncharacterized protein</fullName>
    </submittedName>
</protein>
<sequence>MSPYETPYNSPNYVKLCLNIWELTPLMKRNRPIGRRTLSVDPGLAELLPDVYGKDVECKGEMRRRTSTLRPDEYSNDEYEGRKEEKRRRKSEPSLPATTWDRLDGNNIFKPTRRRDSGLSPHNPNTSSPYKALVPPLEAYLQTNLPLPTATQDSSGPYTALHPFIRRALHSDRFNIRTHKYELSFYEPYYGPREHAIRADDPDIPADRTIPSPVKLPPQSYNRGWRQREEYKEERRRQREKQEGERKGQWERRLKRIARVRARWGSASQWQFNHATTLAYMASG</sequence>
<dbReference type="GeneID" id="54454676"/>
<dbReference type="OrthoDB" id="10528610at2759"/>
<evidence type="ECO:0000313" key="4">
    <source>
        <dbReference type="RefSeq" id="XP_033579012.1"/>
    </source>
</evidence>
<proteinExistence type="predicted"/>
<accession>A0A6A6YU28</accession>
<reference evidence="2 4" key="1">
    <citation type="journal article" date="2020" name="Stud. Mycol.">
        <title>101 Dothideomycetes genomes: a test case for predicting lifestyles and emergence of pathogens.</title>
        <authorList>
            <person name="Haridas S."/>
            <person name="Albert R."/>
            <person name="Binder M."/>
            <person name="Bloem J."/>
            <person name="Labutti K."/>
            <person name="Salamov A."/>
            <person name="Andreopoulos B."/>
            <person name="Baker S."/>
            <person name="Barry K."/>
            <person name="Bills G."/>
            <person name="Bluhm B."/>
            <person name="Cannon C."/>
            <person name="Castanera R."/>
            <person name="Culley D."/>
            <person name="Daum C."/>
            <person name="Ezra D."/>
            <person name="Gonzalez J."/>
            <person name="Henrissat B."/>
            <person name="Kuo A."/>
            <person name="Liang C."/>
            <person name="Lipzen A."/>
            <person name="Lutzoni F."/>
            <person name="Magnuson J."/>
            <person name="Mondo S."/>
            <person name="Nolan M."/>
            <person name="Ohm R."/>
            <person name="Pangilinan J."/>
            <person name="Park H.-J."/>
            <person name="Ramirez L."/>
            <person name="Alfaro M."/>
            <person name="Sun H."/>
            <person name="Tritt A."/>
            <person name="Yoshinaga Y."/>
            <person name="Zwiers L.-H."/>
            <person name="Turgeon B."/>
            <person name="Goodwin S."/>
            <person name="Spatafora J."/>
            <person name="Crous P."/>
            <person name="Grigoriev I."/>
        </authorList>
    </citation>
    <scope>NUCLEOTIDE SEQUENCE</scope>
    <source>
        <strain evidence="2 4">CBS 304.34</strain>
    </source>
</reference>
<dbReference type="PROSITE" id="PS50096">
    <property type="entry name" value="IQ"/>
    <property type="match status" value="1"/>
</dbReference>
<feature type="region of interest" description="Disordered" evidence="1">
    <location>
        <begin position="197"/>
        <end position="250"/>
    </location>
</feature>
<feature type="compositionally biased region" description="Basic and acidic residues" evidence="1">
    <location>
        <begin position="226"/>
        <end position="250"/>
    </location>
</feature>
<name>A0A6A6YU28_9PEZI</name>
<feature type="region of interest" description="Disordered" evidence="1">
    <location>
        <begin position="62"/>
        <end position="131"/>
    </location>
</feature>
<keyword evidence="3" id="KW-1185">Reference proteome</keyword>
<evidence type="ECO:0000256" key="1">
    <source>
        <dbReference type="SAM" id="MobiDB-lite"/>
    </source>
</evidence>
<dbReference type="AlphaFoldDB" id="A0A6A6YU28"/>
<dbReference type="EMBL" id="MU003697">
    <property type="protein sequence ID" value="KAF2812048.1"/>
    <property type="molecule type" value="Genomic_DNA"/>
</dbReference>
<reference evidence="4" key="3">
    <citation type="submission" date="2025-04" db="UniProtKB">
        <authorList>
            <consortium name="RefSeq"/>
        </authorList>
    </citation>
    <scope>IDENTIFICATION</scope>
    <source>
        <strain evidence="4">CBS 304.34</strain>
    </source>
</reference>